<keyword evidence="2" id="KW-1185">Reference proteome</keyword>
<accession>A0A834LF11</accession>
<dbReference type="EMBL" id="WJXA01000009">
    <property type="protein sequence ID" value="KAF7132333.1"/>
    <property type="molecule type" value="Genomic_DNA"/>
</dbReference>
<evidence type="ECO:0000313" key="2">
    <source>
        <dbReference type="Proteomes" id="UP000626092"/>
    </source>
</evidence>
<reference evidence="1" key="1">
    <citation type="submission" date="2019-11" db="EMBL/GenBank/DDBJ databases">
        <authorList>
            <person name="Liu Y."/>
            <person name="Hou J."/>
            <person name="Li T.-Q."/>
            <person name="Guan C.-H."/>
            <person name="Wu X."/>
            <person name="Wu H.-Z."/>
            <person name="Ling F."/>
            <person name="Zhang R."/>
            <person name="Shi X.-G."/>
            <person name="Ren J.-P."/>
            <person name="Chen E.-F."/>
            <person name="Sun J.-M."/>
        </authorList>
    </citation>
    <scope>NUCLEOTIDE SEQUENCE</scope>
    <source>
        <strain evidence="1">Adult_tree_wgs_1</strain>
        <tissue evidence="1">Leaves</tissue>
    </source>
</reference>
<sequence>MSMPMRQNKNQKSVFVHMIDDEASMKELPLPNPLRGPYYNGYTSVVSLCSTTNGEVLFLWQGEGGVMAYNPECNSYRCVKSNLVESPVLLHFPKV</sequence>
<organism evidence="1 2">
    <name type="scientific">Rhododendron simsii</name>
    <name type="common">Sims's rhododendron</name>
    <dbReference type="NCBI Taxonomy" id="118357"/>
    <lineage>
        <taxon>Eukaryota</taxon>
        <taxon>Viridiplantae</taxon>
        <taxon>Streptophyta</taxon>
        <taxon>Embryophyta</taxon>
        <taxon>Tracheophyta</taxon>
        <taxon>Spermatophyta</taxon>
        <taxon>Magnoliopsida</taxon>
        <taxon>eudicotyledons</taxon>
        <taxon>Gunneridae</taxon>
        <taxon>Pentapetalae</taxon>
        <taxon>asterids</taxon>
        <taxon>Ericales</taxon>
        <taxon>Ericaceae</taxon>
        <taxon>Ericoideae</taxon>
        <taxon>Rhodoreae</taxon>
        <taxon>Rhododendron</taxon>
    </lineage>
</organism>
<comment type="caution">
    <text evidence="1">The sequence shown here is derived from an EMBL/GenBank/DDBJ whole genome shotgun (WGS) entry which is preliminary data.</text>
</comment>
<gene>
    <name evidence="1" type="ORF">RHSIM_Rhsim09G0026100</name>
</gene>
<proteinExistence type="predicted"/>
<evidence type="ECO:0000313" key="1">
    <source>
        <dbReference type="EMBL" id="KAF7132333.1"/>
    </source>
</evidence>
<dbReference type="AlphaFoldDB" id="A0A834LF11"/>
<dbReference type="Proteomes" id="UP000626092">
    <property type="component" value="Unassembled WGS sequence"/>
</dbReference>
<protein>
    <submittedName>
        <fullName evidence="1">Uncharacterized protein</fullName>
    </submittedName>
</protein>
<name>A0A834LF11_RHOSS</name>